<proteinExistence type="predicted"/>
<organism evidence="1 2">
    <name type="scientific">Lupinus albus</name>
    <name type="common">White lupine</name>
    <name type="synonym">Lupinus termis</name>
    <dbReference type="NCBI Taxonomy" id="3870"/>
    <lineage>
        <taxon>Eukaryota</taxon>
        <taxon>Viridiplantae</taxon>
        <taxon>Streptophyta</taxon>
        <taxon>Embryophyta</taxon>
        <taxon>Tracheophyta</taxon>
        <taxon>Spermatophyta</taxon>
        <taxon>Magnoliopsida</taxon>
        <taxon>eudicotyledons</taxon>
        <taxon>Gunneridae</taxon>
        <taxon>Pentapetalae</taxon>
        <taxon>rosids</taxon>
        <taxon>fabids</taxon>
        <taxon>Fabales</taxon>
        <taxon>Fabaceae</taxon>
        <taxon>Papilionoideae</taxon>
        <taxon>50 kb inversion clade</taxon>
        <taxon>genistoids sensu lato</taxon>
        <taxon>core genistoids</taxon>
        <taxon>Genisteae</taxon>
        <taxon>Lupinus</taxon>
    </lineage>
</organism>
<reference evidence="2" key="1">
    <citation type="journal article" date="2020" name="Nat. Commun.">
        <title>Genome sequence of the cluster root forming white lupin.</title>
        <authorList>
            <person name="Hufnagel B."/>
            <person name="Marques A."/>
            <person name="Soriano A."/>
            <person name="Marques L."/>
            <person name="Divol F."/>
            <person name="Doumas P."/>
            <person name="Sallet E."/>
            <person name="Mancinotti D."/>
            <person name="Carrere S."/>
            <person name="Marande W."/>
            <person name="Arribat S."/>
            <person name="Keller J."/>
            <person name="Huneau C."/>
            <person name="Blein T."/>
            <person name="Aime D."/>
            <person name="Laguerre M."/>
            <person name="Taylor J."/>
            <person name="Schubert V."/>
            <person name="Nelson M."/>
            <person name="Geu-Flores F."/>
            <person name="Crespi M."/>
            <person name="Gallardo-Guerrero K."/>
            <person name="Delaux P.-M."/>
            <person name="Salse J."/>
            <person name="Berges H."/>
            <person name="Guyot R."/>
            <person name="Gouzy J."/>
            <person name="Peret B."/>
        </authorList>
    </citation>
    <scope>NUCLEOTIDE SEQUENCE [LARGE SCALE GENOMIC DNA]</scope>
    <source>
        <strain evidence="2">cv. Amiga</strain>
    </source>
</reference>
<dbReference type="Proteomes" id="UP000447434">
    <property type="component" value="Chromosome 23"/>
</dbReference>
<comment type="caution">
    <text evidence="1">The sequence shown here is derived from an EMBL/GenBank/DDBJ whole genome shotgun (WGS) entry which is preliminary data.</text>
</comment>
<sequence length="83" mass="9577">MIVLRVNQKNNKKNLGFGPNKNKKTIEKGSGFWGFIFWGEKRASSLECRWLHDVSRRRRGSLFVEDGVSKLAIATFPVVGRRR</sequence>
<protein>
    <submittedName>
        <fullName evidence="1">Uncharacterized protein</fullName>
    </submittedName>
</protein>
<accession>A0A6A4NLP6</accession>
<dbReference type="AlphaFoldDB" id="A0A6A4NLP6"/>
<evidence type="ECO:0000313" key="1">
    <source>
        <dbReference type="EMBL" id="KAE9587468.1"/>
    </source>
</evidence>
<dbReference type="EMBL" id="WOCE01000023">
    <property type="protein sequence ID" value="KAE9587468.1"/>
    <property type="molecule type" value="Genomic_DNA"/>
</dbReference>
<gene>
    <name evidence="1" type="ORF">Lalb_Chr23g0273941</name>
</gene>
<evidence type="ECO:0000313" key="2">
    <source>
        <dbReference type="Proteomes" id="UP000447434"/>
    </source>
</evidence>
<keyword evidence="2" id="KW-1185">Reference proteome</keyword>
<name>A0A6A4NLP6_LUPAL</name>